<dbReference type="AlphaFoldDB" id="A0A073HYV1"/>
<gene>
    <name evidence="1" type="ORF">OXYTRIMIC_067</name>
</gene>
<accession>A0A073HYV1</accession>
<comment type="caution">
    <text evidence="1">The sequence shown here is derived from an EMBL/GenBank/DDBJ whole genome shotgun (WGS) entry which is preliminary data.</text>
</comment>
<keyword evidence="2" id="KW-1185">Reference proteome</keyword>
<name>A0A073HYV1_9SPIT</name>
<dbReference type="Proteomes" id="UP000053232">
    <property type="component" value="Unassembled WGS sequence"/>
</dbReference>
<organism evidence="1 2">
    <name type="scientific">Oxytricha trifallax</name>
    <dbReference type="NCBI Taxonomy" id="1172189"/>
    <lineage>
        <taxon>Eukaryota</taxon>
        <taxon>Sar</taxon>
        <taxon>Alveolata</taxon>
        <taxon>Ciliophora</taxon>
        <taxon>Intramacronucleata</taxon>
        <taxon>Spirotrichea</taxon>
        <taxon>Stichotrichia</taxon>
        <taxon>Sporadotrichida</taxon>
        <taxon>Oxytrichidae</taxon>
        <taxon>Oxytrichinae</taxon>
        <taxon>Oxytricha</taxon>
    </lineage>
</organism>
<evidence type="ECO:0000313" key="1">
    <source>
        <dbReference type="EMBL" id="KEJ82609.1"/>
    </source>
</evidence>
<proteinExistence type="predicted"/>
<evidence type="ECO:0000313" key="2">
    <source>
        <dbReference type="Proteomes" id="UP000053232"/>
    </source>
</evidence>
<reference evidence="2" key="1">
    <citation type="journal article" date="2014" name="Cell">
        <title>The Architecture of a Scrambled Genome Reveals Massive Levels of Genomic Rearrangement during Development.</title>
        <authorList>
            <person name="Chen X."/>
            <person name="Bracht J.R."/>
            <person name="Goldman A.D."/>
            <person name="Dolzhenko E."/>
            <person name="Clay D.M."/>
            <person name="Swart E.C."/>
            <person name="Perlman D.H."/>
            <person name="Doak T.G."/>
            <person name="Stuart A."/>
            <person name="Amemiya C.T."/>
            <person name="Sebra R.P."/>
            <person name="Landweber L.F."/>
        </authorList>
    </citation>
    <scope>NUCLEOTIDE SEQUENCE [LARGE SCALE GENOMIC DNA]</scope>
    <source>
        <strain evidence="2">JRB310</strain>
    </source>
</reference>
<sequence>MEQFTTGEGYSILSMENELHFSIFLFLFQLNSQFSDSTETTLEECKNQLGDIKKSLKIPAEIMINKSKDSTSYHTTPSNDYFRREMLWLSIDNRKNIKRYTQLQVAQRLKEIEDDLTVKNQKLTAAIAERTLKTKALLSIIADQAAALKFQALKI</sequence>
<protein>
    <submittedName>
        <fullName evidence="1">Uncharacterized protein</fullName>
    </submittedName>
</protein>
<dbReference type="EMBL" id="ARYC01011512">
    <property type="protein sequence ID" value="KEJ82609.1"/>
    <property type="molecule type" value="Genomic_DNA"/>
</dbReference>